<keyword evidence="2" id="KW-0732">Signal</keyword>
<sequence length="247" mass="27405">MTHYVNSPNVVLLCAAVSSLLSRSASATDIKLAFSASSQPSSSSPGATLASILRLRQSDGEAEELGGCWATTLQQTKQSCVDLDSTRQAALALRYLNCQLHQLGLPEIRCPDLDKCATFKEISKSAWLLPVLVQFHVQVMSTCAFQELHNQQKRVVKVARQIAEAIDGISADIRQLLIVGQKVCCRNFSYIQQGSSRQSSEQSAAGTFGRTQTQNRSKSWKEEKYERILIDPQKTRKTFLEIWPRKG</sequence>
<evidence type="ECO:0000256" key="1">
    <source>
        <dbReference type="SAM" id="MobiDB-lite"/>
    </source>
</evidence>
<organism evidence="3 4">
    <name type="scientific">Varroa destructor</name>
    <name type="common">Honeybee mite</name>
    <dbReference type="NCBI Taxonomy" id="109461"/>
    <lineage>
        <taxon>Eukaryota</taxon>
        <taxon>Metazoa</taxon>
        <taxon>Ecdysozoa</taxon>
        <taxon>Arthropoda</taxon>
        <taxon>Chelicerata</taxon>
        <taxon>Arachnida</taxon>
        <taxon>Acari</taxon>
        <taxon>Parasitiformes</taxon>
        <taxon>Mesostigmata</taxon>
        <taxon>Gamasina</taxon>
        <taxon>Dermanyssoidea</taxon>
        <taxon>Varroidae</taxon>
        <taxon>Varroa</taxon>
    </lineage>
</organism>
<accession>A0A7M7JRE8</accession>
<evidence type="ECO:0000313" key="4">
    <source>
        <dbReference type="Proteomes" id="UP000594260"/>
    </source>
</evidence>
<dbReference type="AlphaFoldDB" id="A0A7M7JRE8"/>
<evidence type="ECO:0000256" key="2">
    <source>
        <dbReference type="SAM" id="SignalP"/>
    </source>
</evidence>
<evidence type="ECO:0000313" key="3">
    <source>
        <dbReference type="EnsemblMetazoa" id="XP_022655734"/>
    </source>
</evidence>
<protein>
    <submittedName>
        <fullName evidence="3">Uncharacterized protein</fullName>
    </submittedName>
</protein>
<proteinExistence type="predicted"/>
<reference evidence="3" key="1">
    <citation type="submission" date="2021-01" db="UniProtKB">
        <authorList>
            <consortium name="EnsemblMetazoa"/>
        </authorList>
    </citation>
    <scope>IDENTIFICATION</scope>
</reference>
<keyword evidence="4" id="KW-1185">Reference proteome</keyword>
<dbReference type="Proteomes" id="UP000594260">
    <property type="component" value="Unplaced"/>
</dbReference>
<dbReference type="KEGG" id="vde:111248156"/>
<feature type="signal peptide" evidence="2">
    <location>
        <begin position="1"/>
        <end position="27"/>
    </location>
</feature>
<name>A0A7M7JRE8_VARDE</name>
<dbReference type="RefSeq" id="XP_022655734.1">
    <property type="nucleotide sequence ID" value="XM_022799999.1"/>
</dbReference>
<dbReference type="EnsemblMetazoa" id="XM_022799999">
    <property type="protein sequence ID" value="XP_022655734"/>
    <property type="gene ID" value="LOC111248156"/>
</dbReference>
<dbReference type="GeneID" id="111248156"/>
<feature type="region of interest" description="Disordered" evidence="1">
    <location>
        <begin position="201"/>
        <end position="223"/>
    </location>
</feature>
<feature type="chain" id="PRO_5029635292" evidence="2">
    <location>
        <begin position="28"/>
        <end position="247"/>
    </location>
</feature>
<dbReference type="InParanoid" id="A0A7M7JRE8"/>